<evidence type="ECO:0000313" key="7">
    <source>
        <dbReference type="Proteomes" id="UP000800041"/>
    </source>
</evidence>
<dbReference type="Proteomes" id="UP000800041">
    <property type="component" value="Unassembled WGS sequence"/>
</dbReference>
<organism evidence="6 7">
    <name type="scientific">Aulographum hederae CBS 113979</name>
    <dbReference type="NCBI Taxonomy" id="1176131"/>
    <lineage>
        <taxon>Eukaryota</taxon>
        <taxon>Fungi</taxon>
        <taxon>Dikarya</taxon>
        <taxon>Ascomycota</taxon>
        <taxon>Pezizomycotina</taxon>
        <taxon>Dothideomycetes</taxon>
        <taxon>Pleosporomycetidae</taxon>
        <taxon>Aulographales</taxon>
        <taxon>Aulographaceae</taxon>
    </lineage>
</organism>
<feature type="transmembrane region" description="Helical" evidence="3">
    <location>
        <begin position="374"/>
        <end position="392"/>
    </location>
</feature>
<keyword evidence="3" id="KW-0472">Membrane</keyword>
<feature type="region of interest" description="Disordered" evidence="2">
    <location>
        <begin position="620"/>
        <end position="640"/>
    </location>
</feature>
<keyword evidence="7" id="KW-1185">Reference proteome</keyword>
<dbReference type="Pfam" id="PF23317">
    <property type="entry name" value="YVC1_C"/>
    <property type="match status" value="1"/>
</dbReference>
<feature type="transmembrane region" description="Helical" evidence="3">
    <location>
        <begin position="238"/>
        <end position="257"/>
    </location>
</feature>
<feature type="transmembrane region" description="Helical" evidence="3">
    <location>
        <begin position="521"/>
        <end position="537"/>
    </location>
</feature>
<feature type="transmembrane region" description="Helical" evidence="3">
    <location>
        <begin position="434"/>
        <end position="455"/>
    </location>
</feature>
<evidence type="ECO:0000259" key="5">
    <source>
        <dbReference type="Pfam" id="PF23317"/>
    </source>
</evidence>
<feature type="transmembrane region" description="Helical" evidence="3">
    <location>
        <begin position="269"/>
        <end position="286"/>
    </location>
</feature>
<protein>
    <submittedName>
        <fullName evidence="6">Uncharacterized protein</fullName>
    </submittedName>
</protein>
<evidence type="ECO:0000256" key="3">
    <source>
        <dbReference type="SAM" id="Phobius"/>
    </source>
</evidence>
<dbReference type="Pfam" id="PF23190">
    <property type="entry name" value="LHD_TRPY1"/>
    <property type="match status" value="1"/>
</dbReference>
<keyword evidence="3" id="KW-1133">Transmembrane helix</keyword>
<evidence type="ECO:0000313" key="6">
    <source>
        <dbReference type="EMBL" id="KAF1992465.1"/>
    </source>
</evidence>
<dbReference type="InterPro" id="IPR052971">
    <property type="entry name" value="TRP_calcium_channel"/>
</dbReference>
<sequence length="640" mass="73618">MKWTNWFSRENRDMHGLRDGIRDETRALLSHLPTRRDDVPPSPIPAKEVTRTAVRLKKQIEAVIPCELEVEKVSKPHSPIITDKVIATSKAAGGPEVVYCLLIVKKWFRRQAQLELWDAEMHDVRAAACEVIAKQIIEREEDEEYLMQEVLLKRYSILVDNEATIPANAIERAVDLHALDVISSSGYQKCIAYLWKGWIIQDDEDPSRFVQYGEKTNDNYWVHFDPDRMRVPVYQNGVQVAFSLIFLALYTGAINTINPTGDIDPVEGLLYIFTLGFVCDELSKLWKVGRYYIGFWNIFNATLYALLTVSFVLRMVALGHPFGTDDRRKFNELSYNFLAFSAPMFWMRLLLYLDSFRFFGAMLVVLKVMMKESLIFFALLLIILIGFLQAFIGMDQVDNNLTATNFILSAMANSIMQSPDFSGFENYAPPFGLILYYIYTFVVMVVLLNILIALYNSAYEDITEKAIDEYMAIFAQKTMQFVRAPDENVFIAPFNLIELLCLVLPFEWWLPKKHYEKLNDYVMGAIYSPVLLVTAFLEQREARHVKFNRGRSEADDDTIEEWEQLGEEEGGDERVCGKEWLERCESTKPNVEVEGAVVEIRQLRGEMEELRKLILGLKEDRANGGDSTKDSGFLGESMNE</sequence>
<keyword evidence="1" id="KW-0175">Coiled coil</keyword>
<evidence type="ECO:0000259" key="4">
    <source>
        <dbReference type="Pfam" id="PF23190"/>
    </source>
</evidence>
<reference evidence="6" key="1">
    <citation type="journal article" date="2020" name="Stud. Mycol.">
        <title>101 Dothideomycetes genomes: a test case for predicting lifestyles and emergence of pathogens.</title>
        <authorList>
            <person name="Haridas S."/>
            <person name="Albert R."/>
            <person name="Binder M."/>
            <person name="Bloem J."/>
            <person name="Labutti K."/>
            <person name="Salamov A."/>
            <person name="Andreopoulos B."/>
            <person name="Baker S."/>
            <person name="Barry K."/>
            <person name="Bills G."/>
            <person name="Bluhm B."/>
            <person name="Cannon C."/>
            <person name="Castanera R."/>
            <person name="Culley D."/>
            <person name="Daum C."/>
            <person name="Ezra D."/>
            <person name="Gonzalez J."/>
            <person name="Henrissat B."/>
            <person name="Kuo A."/>
            <person name="Liang C."/>
            <person name="Lipzen A."/>
            <person name="Lutzoni F."/>
            <person name="Magnuson J."/>
            <person name="Mondo S."/>
            <person name="Nolan M."/>
            <person name="Ohm R."/>
            <person name="Pangilinan J."/>
            <person name="Park H.-J."/>
            <person name="Ramirez L."/>
            <person name="Alfaro M."/>
            <person name="Sun H."/>
            <person name="Tritt A."/>
            <person name="Yoshinaga Y."/>
            <person name="Zwiers L.-H."/>
            <person name="Turgeon B."/>
            <person name="Goodwin S."/>
            <person name="Spatafora J."/>
            <person name="Crous P."/>
            <person name="Grigoriev I."/>
        </authorList>
    </citation>
    <scope>NUCLEOTIDE SEQUENCE</scope>
    <source>
        <strain evidence="6">CBS 113979</strain>
    </source>
</reference>
<dbReference type="PANTHER" id="PTHR35859:SF5">
    <property type="entry name" value="ION TRANSPORT DOMAIN-CONTAINING PROTEIN"/>
    <property type="match status" value="1"/>
</dbReference>
<gene>
    <name evidence="6" type="ORF">K402DRAFT_449808</name>
</gene>
<feature type="compositionally biased region" description="Basic and acidic residues" evidence="2">
    <location>
        <begin position="620"/>
        <end position="629"/>
    </location>
</feature>
<evidence type="ECO:0000256" key="2">
    <source>
        <dbReference type="SAM" id="MobiDB-lite"/>
    </source>
</evidence>
<feature type="transmembrane region" description="Helical" evidence="3">
    <location>
        <begin position="293"/>
        <end position="313"/>
    </location>
</feature>
<dbReference type="EMBL" id="ML977137">
    <property type="protein sequence ID" value="KAF1992465.1"/>
    <property type="molecule type" value="Genomic_DNA"/>
</dbReference>
<dbReference type="PANTHER" id="PTHR35859">
    <property type="entry name" value="NONSELECTIVE CATION CHANNEL PROTEIN"/>
    <property type="match status" value="1"/>
</dbReference>
<dbReference type="AlphaFoldDB" id="A0A6G1HH29"/>
<feature type="transmembrane region" description="Helical" evidence="3">
    <location>
        <begin position="489"/>
        <end position="509"/>
    </location>
</feature>
<proteinExistence type="predicted"/>
<dbReference type="OrthoDB" id="301415at2759"/>
<feature type="coiled-coil region" evidence="1">
    <location>
        <begin position="593"/>
        <end position="620"/>
    </location>
</feature>
<keyword evidence="3" id="KW-0812">Transmembrane</keyword>
<feature type="domain" description="YVC1 N-terminal linker helical" evidence="4">
    <location>
        <begin position="49"/>
        <end position="224"/>
    </location>
</feature>
<dbReference type="InterPro" id="IPR056337">
    <property type="entry name" value="LHD_YVC1"/>
</dbReference>
<accession>A0A6G1HH29</accession>
<evidence type="ECO:0000256" key="1">
    <source>
        <dbReference type="SAM" id="Coils"/>
    </source>
</evidence>
<name>A0A6G1HH29_9PEZI</name>
<dbReference type="InterPro" id="IPR056336">
    <property type="entry name" value="YVC1_C"/>
</dbReference>
<feature type="domain" description="Calcium channel YVC1-like C-terminal transmembrane" evidence="5">
    <location>
        <begin position="260"/>
        <end position="534"/>
    </location>
</feature>